<evidence type="ECO:0000259" key="9">
    <source>
        <dbReference type="PROSITE" id="PS50004"/>
    </source>
</evidence>
<dbReference type="GO" id="GO:0016042">
    <property type="term" value="P:lipid catabolic process"/>
    <property type="evidence" value="ECO:0007669"/>
    <property type="project" value="UniProtKB-KW"/>
</dbReference>
<dbReference type="PRINTS" id="PR00390">
    <property type="entry name" value="PHPHLIPASEC"/>
</dbReference>
<dbReference type="Pfam" id="PF00387">
    <property type="entry name" value="PI-PLC-Y"/>
    <property type="match status" value="1"/>
</dbReference>
<keyword evidence="4 7" id="KW-0443">Lipid metabolism</keyword>
<evidence type="ECO:0000259" key="10">
    <source>
        <dbReference type="PROSITE" id="PS50008"/>
    </source>
</evidence>
<dbReference type="FunFam" id="3.20.20.190:FF:000039">
    <property type="entry name" value="Phosphoinositide phospholipase C"/>
    <property type="match status" value="1"/>
</dbReference>
<dbReference type="Gene3D" id="2.60.40.150">
    <property type="entry name" value="C2 domain"/>
    <property type="match status" value="1"/>
</dbReference>
<evidence type="ECO:0000256" key="5">
    <source>
        <dbReference type="ARBA" id="ARBA00023224"/>
    </source>
</evidence>
<dbReference type="GO" id="GO:0048015">
    <property type="term" value="P:phosphatidylinositol-mediated signaling"/>
    <property type="evidence" value="ECO:0007669"/>
    <property type="project" value="TreeGrafter"/>
</dbReference>
<dbReference type="InterPro" id="IPR001711">
    <property type="entry name" value="PLipase_C_Pinositol-sp_Y"/>
</dbReference>
<dbReference type="InterPro" id="IPR000909">
    <property type="entry name" value="PLipase_C_PInositol-sp_X_dom"/>
</dbReference>
<keyword evidence="3 7" id="KW-0442">Lipid degradation</keyword>
<evidence type="ECO:0000256" key="2">
    <source>
        <dbReference type="ARBA" id="ARBA00022801"/>
    </source>
</evidence>
<dbReference type="SMART" id="SM00239">
    <property type="entry name" value="C2"/>
    <property type="match status" value="1"/>
</dbReference>
<feature type="domain" description="C2" evidence="9">
    <location>
        <begin position="624"/>
        <end position="771"/>
    </location>
</feature>
<dbReference type="GO" id="GO:0051209">
    <property type="term" value="P:release of sequestered calcium ion into cytosol"/>
    <property type="evidence" value="ECO:0007669"/>
    <property type="project" value="TreeGrafter"/>
</dbReference>
<name>A0A8K0X2C7_9PEZI</name>
<evidence type="ECO:0000313" key="12">
    <source>
        <dbReference type="Proteomes" id="UP000813385"/>
    </source>
</evidence>
<feature type="region of interest" description="Disordered" evidence="8">
    <location>
        <begin position="686"/>
        <end position="707"/>
    </location>
</feature>
<keyword evidence="12" id="KW-1185">Reference proteome</keyword>
<organism evidence="11 12">
    <name type="scientific">Plectosphaerella cucumerina</name>
    <dbReference type="NCBI Taxonomy" id="40658"/>
    <lineage>
        <taxon>Eukaryota</taxon>
        <taxon>Fungi</taxon>
        <taxon>Dikarya</taxon>
        <taxon>Ascomycota</taxon>
        <taxon>Pezizomycotina</taxon>
        <taxon>Sordariomycetes</taxon>
        <taxon>Hypocreomycetidae</taxon>
        <taxon>Glomerellales</taxon>
        <taxon>Plectosphaerellaceae</taxon>
        <taxon>Plectosphaerella</taxon>
    </lineage>
</organism>
<dbReference type="PROSITE" id="PS50008">
    <property type="entry name" value="PIPLC_Y_DOMAIN"/>
    <property type="match status" value="1"/>
</dbReference>
<comment type="caution">
    <text evidence="11">The sequence shown here is derived from an EMBL/GenBank/DDBJ whole genome shotgun (WGS) entry which is preliminary data.</text>
</comment>
<dbReference type="AlphaFoldDB" id="A0A8K0X2C7"/>
<keyword evidence="2 7" id="KW-0378">Hydrolase</keyword>
<feature type="compositionally biased region" description="Basic and acidic residues" evidence="8">
    <location>
        <begin position="694"/>
        <end position="707"/>
    </location>
</feature>
<dbReference type="EMBL" id="JAGPXD010000004">
    <property type="protein sequence ID" value="KAH7358310.1"/>
    <property type="molecule type" value="Genomic_DNA"/>
</dbReference>
<dbReference type="SMART" id="SM00148">
    <property type="entry name" value="PLCXc"/>
    <property type="match status" value="1"/>
</dbReference>
<feature type="region of interest" description="Disordered" evidence="8">
    <location>
        <begin position="247"/>
        <end position="275"/>
    </location>
</feature>
<dbReference type="GO" id="GO:0004435">
    <property type="term" value="F:phosphatidylinositol-4,5-bisphosphate phospholipase C activity"/>
    <property type="evidence" value="ECO:0007669"/>
    <property type="project" value="UniProtKB-EC"/>
</dbReference>
<dbReference type="PANTHER" id="PTHR10336:SF82">
    <property type="entry name" value="PHOSPHOINOSITIDE PHOSPHOLIPASE C"/>
    <property type="match status" value="1"/>
</dbReference>
<sequence length="791" mass="87954">MCIAFPRWRRRGSKDDPDTSGPRPRRAPTLSIFSRRNPENHTTLREMVNTSTFLMPTKHPWLRTRTSTFHTVKGRVIPKIHLNGEHDHNGALRRASVPGVENVPELDDAFYVKLEHAFSDVCRRRSILSAKEPFISRDQLAAWLERTQGEDPDDVEKALPEEKETYKMGEFLEVLLMRFGCDAERPLRPEDKDLDRPITNYFISSSHNTYLEGNQLASRSSPDAYTAVLARGCRCIEIDVWNGEGADAAPDAKSTPVAPRSPKPEHTRNLSGTSLPNAAASVFGTVFGTTSSAAGLTSDRASTHSRSPSDAKTARDSASILDLTGKDTSSSLLDPSTTAVRARANSRPAYPRHEPIVTHGWTLSTPCGFREVCAAIAASAFETNDLPIIVSLEVHADHAQQEVMVRIMREEWGDMLLDEPIDLIDPTFRVPKLSQLRRKILIKVKKPPRKIDSVAAAAVAALSPSFLQSQDDGEASDSDEDATHMIAARAVSSSNGAPAPPKPPKMPVGPVLGALAIYTHSERFKRFEEMSKRPSHIYSIAESRILELHSTHHREMFAHNKNYFMRLFPDGSRIDSSNPDPSPFWRKGVQMVSLNWQFIDEALMLNEGMFAGEQGWVLKPPGYLSADRHCTSHADVAAAASVSLSVAVLAGQNVWLPHDSDGGSGSQSGNHLRPVVKIELHVEKSSGNDTGLRGSEKFKQETGARRSEHPIWSDRGDVLKFPMARNVVEKLSFVRFKVEDEARIGPDELLSWACIRLDRLRPGYRYVRLMDKKGRPIKDGKLLVRIHKDVR</sequence>
<reference evidence="11" key="1">
    <citation type="journal article" date="2021" name="Nat. Commun.">
        <title>Genetic determinants of endophytism in the Arabidopsis root mycobiome.</title>
        <authorList>
            <person name="Mesny F."/>
            <person name="Miyauchi S."/>
            <person name="Thiergart T."/>
            <person name="Pickel B."/>
            <person name="Atanasova L."/>
            <person name="Karlsson M."/>
            <person name="Huettel B."/>
            <person name="Barry K.W."/>
            <person name="Haridas S."/>
            <person name="Chen C."/>
            <person name="Bauer D."/>
            <person name="Andreopoulos W."/>
            <person name="Pangilinan J."/>
            <person name="LaButti K."/>
            <person name="Riley R."/>
            <person name="Lipzen A."/>
            <person name="Clum A."/>
            <person name="Drula E."/>
            <person name="Henrissat B."/>
            <person name="Kohler A."/>
            <person name="Grigoriev I.V."/>
            <person name="Martin F.M."/>
            <person name="Hacquard S."/>
        </authorList>
    </citation>
    <scope>NUCLEOTIDE SEQUENCE</scope>
    <source>
        <strain evidence="11">MPI-CAGE-AT-0016</strain>
    </source>
</reference>
<dbReference type="InterPro" id="IPR035892">
    <property type="entry name" value="C2_domain_sf"/>
</dbReference>
<dbReference type="EC" id="3.1.4.11" evidence="7"/>
<dbReference type="Proteomes" id="UP000813385">
    <property type="component" value="Unassembled WGS sequence"/>
</dbReference>
<feature type="domain" description="PI-PLC Y-box" evidence="10">
    <location>
        <begin position="512"/>
        <end position="624"/>
    </location>
</feature>
<dbReference type="InterPro" id="IPR001192">
    <property type="entry name" value="PI-PLC_fam"/>
</dbReference>
<proteinExistence type="predicted"/>
<dbReference type="CDD" id="cd08598">
    <property type="entry name" value="PI-PLC1c_yeast"/>
    <property type="match status" value="1"/>
</dbReference>
<feature type="compositionally biased region" description="Low complexity" evidence="8">
    <location>
        <begin position="327"/>
        <end position="338"/>
    </location>
</feature>
<evidence type="ECO:0000256" key="1">
    <source>
        <dbReference type="ARBA" id="ARBA00001195"/>
    </source>
</evidence>
<dbReference type="PROSITE" id="PS50004">
    <property type="entry name" value="C2"/>
    <property type="match status" value="1"/>
</dbReference>
<dbReference type="CDD" id="cd00275">
    <property type="entry name" value="C2_PLC_like"/>
    <property type="match status" value="1"/>
</dbReference>
<dbReference type="Pfam" id="PF00388">
    <property type="entry name" value="PI-PLC-X"/>
    <property type="match status" value="1"/>
</dbReference>
<keyword evidence="5" id="KW-0807">Transducer</keyword>
<gene>
    <name evidence="11" type="ORF">B0T11DRAFT_102381</name>
</gene>
<dbReference type="SUPFAM" id="SSF51695">
    <property type="entry name" value="PLC-like phosphodiesterases"/>
    <property type="match status" value="1"/>
</dbReference>
<dbReference type="SMART" id="SM00149">
    <property type="entry name" value="PLCYc"/>
    <property type="match status" value="1"/>
</dbReference>
<dbReference type="PANTHER" id="PTHR10336">
    <property type="entry name" value="PHOSPHOINOSITIDE-SPECIFIC PHOSPHOLIPASE C FAMILY PROTEIN"/>
    <property type="match status" value="1"/>
</dbReference>
<dbReference type="OrthoDB" id="269822at2759"/>
<evidence type="ECO:0000256" key="6">
    <source>
        <dbReference type="ARBA" id="ARBA00059664"/>
    </source>
</evidence>
<dbReference type="PROSITE" id="PS50007">
    <property type="entry name" value="PIPLC_X_DOMAIN"/>
    <property type="match status" value="1"/>
</dbReference>
<evidence type="ECO:0000256" key="8">
    <source>
        <dbReference type="SAM" id="MobiDB-lite"/>
    </source>
</evidence>
<dbReference type="InterPro" id="IPR000008">
    <property type="entry name" value="C2_dom"/>
</dbReference>
<protein>
    <recommendedName>
        <fullName evidence="7">Phosphoinositide phospholipase C</fullName>
        <ecNumber evidence="7">3.1.4.11</ecNumber>
    </recommendedName>
</protein>
<evidence type="ECO:0000313" key="11">
    <source>
        <dbReference type="EMBL" id="KAH7358310.1"/>
    </source>
</evidence>
<evidence type="ECO:0000256" key="7">
    <source>
        <dbReference type="RuleBase" id="RU361133"/>
    </source>
</evidence>
<feature type="region of interest" description="Disordered" evidence="8">
    <location>
        <begin position="1"/>
        <end position="29"/>
    </location>
</feature>
<dbReference type="SUPFAM" id="SSF49562">
    <property type="entry name" value="C2 domain (Calcium/lipid-binding domain, CaLB)"/>
    <property type="match status" value="1"/>
</dbReference>
<evidence type="ECO:0000256" key="3">
    <source>
        <dbReference type="ARBA" id="ARBA00022963"/>
    </source>
</evidence>
<dbReference type="InterPro" id="IPR017946">
    <property type="entry name" value="PLC-like_Pdiesterase_TIM-brl"/>
</dbReference>
<comment type="catalytic activity">
    <reaction evidence="1 7">
        <text>a 1,2-diacyl-sn-glycero-3-phospho-(1D-myo-inositol-4,5-bisphosphate) + H2O = 1D-myo-inositol 1,4,5-trisphosphate + a 1,2-diacyl-sn-glycerol + H(+)</text>
        <dbReference type="Rhea" id="RHEA:33179"/>
        <dbReference type="ChEBI" id="CHEBI:15377"/>
        <dbReference type="ChEBI" id="CHEBI:15378"/>
        <dbReference type="ChEBI" id="CHEBI:17815"/>
        <dbReference type="ChEBI" id="CHEBI:58456"/>
        <dbReference type="ChEBI" id="CHEBI:203600"/>
        <dbReference type="EC" id="3.1.4.11"/>
    </reaction>
</comment>
<comment type="function">
    <text evidence="6">The production of the second messenger molecules diacylglycerol (DAG) and inositol 1,4,5-trisphosphate (IP3) is mediated by activated phosphatidylinositol-specific phospholipase C enzymes.</text>
</comment>
<feature type="region of interest" description="Disordered" evidence="8">
    <location>
        <begin position="294"/>
        <end position="347"/>
    </location>
</feature>
<evidence type="ECO:0000256" key="4">
    <source>
        <dbReference type="ARBA" id="ARBA00023098"/>
    </source>
</evidence>
<accession>A0A8K0X2C7</accession>
<dbReference type="Gene3D" id="3.20.20.190">
    <property type="entry name" value="Phosphatidylinositol (PI) phosphodiesterase"/>
    <property type="match status" value="2"/>
</dbReference>